<protein>
    <recommendedName>
        <fullName evidence="7">Glucose-6-phosphate isomerase</fullName>
        <shortName evidence="7">GPI</shortName>
        <ecNumber evidence="7">5.3.1.9</ecNumber>
    </recommendedName>
    <alternativeName>
        <fullName evidence="7">Phosphoglucose isomerase</fullName>
        <shortName evidence="7">PGI</shortName>
    </alternativeName>
    <alternativeName>
        <fullName evidence="7">Phosphohexose isomerase</fullName>
        <shortName evidence="7">PHI</shortName>
    </alternativeName>
</protein>
<comment type="catalytic activity">
    <reaction evidence="6 7 8">
        <text>alpha-D-glucose 6-phosphate = beta-D-fructose 6-phosphate</text>
        <dbReference type="Rhea" id="RHEA:11816"/>
        <dbReference type="ChEBI" id="CHEBI:57634"/>
        <dbReference type="ChEBI" id="CHEBI:58225"/>
        <dbReference type="EC" id="5.3.1.9"/>
    </reaction>
</comment>
<dbReference type="Proteomes" id="UP000218896">
    <property type="component" value="Unassembled WGS sequence"/>
</dbReference>
<dbReference type="InterPro" id="IPR046348">
    <property type="entry name" value="SIS_dom_sf"/>
</dbReference>
<dbReference type="GO" id="GO:0051156">
    <property type="term" value="P:glucose 6-phosphate metabolic process"/>
    <property type="evidence" value="ECO:0007669"/>
    <property type="project" value="TreeGrafter"/>
</dbReference>
<sequence length="550" mass="60281">METPEWSALMNHRAQLEGLPLRELFQQDAQRYPRMTLEAAGLTLDYSRNRVTDQTLGLLADLARGRGLPERVDALFRGEQLNTTENRPALHTALRQPQDQPVKVDGENIMPAIQATLERMEIFTNTVRGGEWRGMNGDTITDVVSIGIGGSYLGPLTATEALTPFQSEHPRCHYVANVDGSDIREALAGLNPATTLFLVQSKSFTTQETLANARVARQWFLHGGGTETTVQHHFAAVTANADRARDFGIAGDSIFPMWDWVGGRYSLWSAIGLPVALAVGMPRFRELLAGAHAMDQHFQQAPPEQNMPMLMGLMGLWYMHGFGAESQAVIPYDHYLRHLPEHLQQLDMESNGKSVCLDGSPVSHHTGPVIWGGPGVNGQHAYHQLLHQGTRLVPVDFILPLTSHNPADGHHAMLAANCLAQARALMLGRTEQEVRAAMIAEGMAEDEAQRLAPHRAIPGNRPSNLLTMERLEPATLGALIALYEHRTFVQAAIWRINPFDQWGVELGKEIGGQILPALNGEPDTDMAFDSATAGQIARFRAAQGSGSGSR</sequence>
<dbReference type="AlphaFoldDB" id="A0A2A2EXM7"/>
<dbReference type="GO" id="GO:0004347">
    <property type="term" value="F:glucose-6-phosphate isomerase activity"/>
    <property type="evidence" value="ECO:0007669"/>
    <property type="project" value="UniProtKB-UniRule"/>
</dbReference>
<evidence type="ECO:0000256" key="3">
    <source>
        <dbReference type="ARBA" id="ARBA00022432"/>
    </source>
</evidence>
<comment type="caution">
    <text evidence="9">The sequence shown here is derived from an EMBL/GenBank/DDBJ whole genome shotgun (WGS) entry which is preliminary data.</text>
</comment>
<dbReference type="PROSITE" id="PS51463">
    <property type="entry name" value="P_GLUCOSE_ISOMERASE_3"/>
    <property type="match status" value="1"/>
</dbReference>
<dbReference type="GO" id="GO:0006094">
    <property type="term" value="P:gluconeogenesis"/>
    <property type="evidence" value="ECO:0007669"/>
    <property type="project" value="UniProtKB-UniRule"/>
</dbReference>
<feature type="active site" description="Proton donor" evidence="7">
    <location>
        <position position="349"/>
    </location>
</feature>
<keyword evidence="3 7" id="KW-0312">Gluconeogenesis</keyword>
<evidence type="ECO:0000313" key="9">
    <source>
        <dbReference type="EMBL" id="PAU77102.1"/>
    </source>
</evidence>
<evidence type="ECO:0000256" key="1">
    <source>
        <dbReference type="ARBA" id="ARBA00004926"/>
    </source>
</evidence>
<comment type="subcellular location">
    <subcellularLocation>
        <location evidence="7">Cytoplasm</location>
    </subcellularLocation>
</comment>
<comment type="function">
    <text evidence="7">Catalyzes the reversible isomerization of glucose-6-phosphate to fructose-6-phosphate.</text>
</comment>
<name>A0A2A2EXM7_9GAMM</name>
<organism evidence="9 10">
    <name type="scientific">Halovibrio salipaludis</name>
    <dbReference type="NCBI Taxonomy" id="2032626"/>
    <lineage>
        <taxon>Bacteria</taxon>
        <taxon>Pseudomonadati</taxon>
        <taxon>Pseudomonadota</taxon>
        <taxon>Gammaproteobacteria</taxon>
        <taxon>Oceanospirillales</taxon>
        <taxon>Halomonadaceae</taxon>
        <taxon>Halovibrio</taxon>
    </lineage>
</organism>
<feature type="active site" evidence="7">
    <location>
        <position position="380"/>
    </location>
</feature>
<dbReference type="HAMAP" id="MF_00473">
    <property type="entry name" value="G6P_isomerase"/>
    <property type="match status" value="1"/>
</dbReference>
<keyword evidence="4 7" id="KW-0324">Glycolysis</keyword>
<dbReference type="InterPro" id="IPR023096">
    <property type="entry name" value="G6P_Isomerase_C"/>
</dbReference>
<feature type="active site" evidence="7">
    <location>
        <position position="508"/>
    </location>
</feature>
<dbReference type="InterPro" id="IPR035482">
    <property type="entry name" value="SIS_PGI_2"/>
</dbReference>
<evidence type="ECO:0000256" key="7">
    <source>
        <dbReference type="HAMAP-Rule" id="MF_00473"/>
    </source>
</evidence>
<comment type="pathway">
    <text evidence="7">Carbohydrate biosynthesis; gluconeogenesis.</text>
</comment>
<dbReference type="GO" id="GO:0097367">
    <property type="term" value="F:carbohydrate derivative binding"/>
    <property type="evidence" value="ECO:0007669"/>
    <property type="project" value="InterPro"/>
</dbReference>
<dbReference type="NCBIfam" id="NF001211">
    <property type="entry name" value="PRK00179.1"/>
    <property type="match status" value="1"/>
</dbReference>
<dbReference type="PRINTS" id="PR00662">
    <property type="entry name" value="G6PISOMERASE"/>
</dbReference>
<dbReference type="PROSITE" id="PS00174">
    <property type="entry name" value="P_GLUCOSE_ISOMERASE_2"/>
    <property type="match status" value="1"/>
</dbReference>
<comment type="pathway">
    <text evidence="1 7 8">Carbohydrate degradation; glycolysis; D-glyceraldehyde 3-phosphate and glycerone phosphate from D-glucose: step 2/4.</text>
</comment>
<evidence type="ECO:0000256" key="8">
    <source>
        <dbReference type="RuleBase" id="RU000612"/>
    </source>
</evidence>
<evidence type="ECO:0000313" key="10">
    <source>
        <dbReference type="Proteomes" id="UP000218896"/>
    </source>
</evidence>
<dbReference type="InterPro" id="IPR001672">
    <property type="entry name" value="G6P_Isomerase"/>
</dbReference>
<dbReference type="InterPro" id="IPR035476">
    <property type="entry name" value="SIS_PGI_1"/>
</dbReference>
<dbReference type="PANTHER" id="PTHR11469">
    <property type="entry name" value="GLUCOSE-6-PHOSPHATE ISOMERASE"/>
    <property type="match status" value="1"/>
</dbReference>
<dbReference type="GO" id="GO:0048029">
    <property type="term" value="F:monosaccharide binding"/>
    <property type="evidence" value="ECO:0007669"/>
    <property type="project" value="TreeGrafter"/>
</dbReference>
<dbReference type="GO" id="GO:0006096">
    <property type="term" value="P:glycolytic process"/>
    <property type="evidence" value="ECO:0007669"/>
    <property type="project" value="UniProtKB-UniRule"/>
</dbReference>
<dbReference type="EMBL" id="NSKD01000010">
    <property type="protein sequence ID" value="PAU77102.1"/>
    <property type="molecule type" value="Genomic_DNA"/>
</dbReference>
<dbReference type="EC" id="5.3.1.9" evidence="7"/>
<evidence type="ECO:0000256" key="6">
    <source>
        <dbReference type="ARBA" id="ARBA00029321"/>
    </source>
</evidence>
<keyword evidence="7" id="KW-0963">Cytoplasm</keyword>
<evidence type="ECO:0000256" key="4">
    <source>
        <dbReference type="ARBA" id="ARBA00023152"/>
    </source>
</evidence>
<comment type="similarity">
    <text evidence="2 7 8">Belongs to the GPI family.</text>
</comment>
<evidence type="ECO:0000256" key="5">
    <source>
        <dbReference type="ARBA" id="ARBA00023235"/>
    </source>
</evidence>
<dbReference type="Pfam" id="PF00342">
    <property type="entry name" value="PGI"/>
    <property type="match status" value="1"/>
</dbReference>
<dbReference type="PROSITE" id="PS00765">
    <property type="entry name" value="P_GLUCOSE_ISOMERASE_1"/>
    <property type="match status" value="1"/>
</dbReference>
<accession>A0A2A2EXM7</accession>
<keyword evidence="10" id="KW-1185">Reference proteome</keyword>
<gene>
    <name evidence="7" type="primary">pgi</name>
    <name evidence="9" type="ORF">CK501_15245</name>
</gene>
<reference evidence="9 10" key="1">
    <citation type="submission" date="2017-08" db="EMBL/GenBank/DDBJ databases">
        <title>Halovibrio sewagensis sp. nov., isolated from wastewater of high salinity.</title>
        <authorList>
            <person name="Dong X."/>
            <person name="Zhang G."/>
        </authorList>
    </citation>
    <scope>NUCLEOTIDE SEQUENCE [LARGE SCALE GENOMIC DNA]</scope>
    <source>
        <strain evidence="9 10">YL5-2</strain>
    </source>
</reference>
<dbReference type="PANTHER" id="PTHR11469:SF1">
    <property type="entry name" value="GLUCOSE-6-PHOSPHATE ISOMERASE"/>
    <property type="match status" value="1"/>
</dbReference>
<proteinExistence type="inferred from homology"/>
<dbReference type="CDD" id="cd05015">
    <property type="entry name" value="SIS_PGI_1"/>
    <property type="match status" value="1"/>
</dbReference>
<keyword evidence="5 7" id="KW-0413">Isomerase</keyword>
<dbReference type="UniPathway" id="UPA00138"/>
<dbReference type="GO" id="GO:0005829">
    <property type="term" value="C:cytosol"/>
    <property type="evidence" value="ECO:0007669"/>
    <property type="project" value="TreeGrafter"/>
</dbReference>
<dbReference type="InterPro" id="IPR018189">
    <property type="entry name" value="Phosphoglucose_isomerase_CS"/>
</dbReference>
<dbReference type="SUPFAM" id="SSF53697">
    <property type="entry name" value="SIS domain"/>
    <property type="match status" value="1"/>
</dbReference>
<dbReference type="Gene3D" id="1.10.1390.10">
    <property type="match status" value="1"/>
</dbReference>
<dbReference type="OrthoDB" id="140919at2"/>
<dbReference type="Gene3D" id="3.40.50.10490">
    <property type="entry name" value="Glucose-6-phosphate isomerase like protein, domain 1"/>
    <property type="match status" value="2"/>
</dbReference>
<dbReference type="CDD" id="cd05016">
    <property type="entry name" value="SIS_PGI_2"/>
    <property type="match status" value="1"/>
</dbReference>
<dbReference type="UniPathway" id="UPA00109">
    <property type="reaction ID" value="UER00181"/>
</dbReference>
<evidence type="ECO:0000256" key="2">
    <source>
        <dbReference type="ARBA" id="ARBA00006604"/>
    </source>
</evidence>